<reference evidence="7" key="5">
    <citation type="journal article" date="2021" name="G3 (Bethesda)">
        <title>Aegilops tauschii genome assembly Aet v5.0 features greater sequence contiguity and improved annotation.</title>
        <authorList>
            <person name="Wang L."/>
            <person name="Zhu T."/>
            <person name="Rodriguez J.C."/>
            <person name="Deal K.R."/>
            <person name="Dubcovsky J."/>
            <person name="McGuire P.E."/>
            <person name="Lux T."/>
            <person name="Spannagl M."/>
            <person name="Mayer K.F.X."/>
            <person name="Baldrich P."/>
            <person name="Meyers B.C."/>
            <person name="Huo N."/>
            <person name="Gu Y.Q."/>
            <person name="Zhou H."/>
            <person name="Devos K.M."/>
            <person name="Bennetzen J.L."/>
            <person name="Unver T."/>
            <person name="Budak H."/>
            <person name="Gulick P.J."/>
            <person name="Galiba G."/>
            <person name="Kalapos B."/>
            <person name="Nelson D.R."/>
            <person name="Li P."/>
            <person name="You F.M."/>
            <person name="Luo M.C."/>
            <person name="Dvorak J."/>
        </authorList>
    </citation>
    <scope>NUCLEOTIDE SEQUENCE [LARGE SCALE GENOMIC DNA]</scope>
    <source>
        <strain evidence="7">cv. AL8/78</strain>
    </source>
</reference>
<keyword evidence="2" id="KW-0217">Developmental protein</keyword>
<evidence type="ECO:0000256" key="4">
    <source>
        <dbReference type="ARBA" id="ARBA00023054"/>
    </source>
</evidence>
<evidence type="ECO:0000256" key="6">
    <source>
        <dbReference type="SAM" id="Coils"/>
    </source>
</evidence>
<dbReference type="GO" id="GO:0030154">
    <property type="term" value="P:cell differentiation"/>
    <property type="evidence" value="ECO:0007669"/>
    <property type="project" value="UniProtKB-KW"/>
</dbReference>
<keyword evidence="8" id="KW-1185">Reference proteome</keyword>
<feature type="coiled-coil region" evidence="6">
    <location>
        <begin position="26"/>
        <end position="53"/>
    </location>
</feature>
<reference evidence="8" key="1">
    <citation type="journal article" date="2014" name="Science">
        <title>Ancient hybridizations among the ancestral genomes of bread wheat.</title>
        <authorList>
            <consortium name="International Wheat Genome Sequencing Consortium,"/>
            <person name="Marcussen T."/>
            <person name="Sandve S.R."/>
            <person name="Heier L."/>
            <person name="Spannagl M."/>
            <person name="Pfeifer M."/>
            <person name="Jakobsen K.S."/>
            <person name="Wulff B.B."/>
            <person name="Steuernagel B."/>
            <person name="Mayer K.F."/>
            <person name="Olsen O.A."/>
        </authorList>
    </citation>
    <scope>NUCLEOTIDE SEQUENCE [LARGE SCALE GENOMIC DNA]</scope>
    <source>
        <strain evidence="8">cv. AL8/78</strain>
    </source>
</reference>
<protein>
    <submittedName>
        <fullName evidence="7">Uncharacterized protein</fullName>
    </submittedName>
</protein>
<proteinExistence type="inferred from homology"/>
<keyword evidence="5" id="KW-0287">Flowering</keyword>
<dbReference type="PANTHER" id="PTHR33405">
    <property type="entry name" value="PROTEIN FLX-LIKE 2"/>
    <property type="match status" value="1"/>
</dbReference>
<accession>A0A452YHU4</accession>
<name>A0A452YHU4_AEGTS</name>
<reference evidence="7" key="4">
    <citation type="submission" date="2019-03" db="UniProtKB">
        <authorList>
            <consortium name="EnsemblPlants"/>
        </authorList>
    </citation>
    <scope>IDENTIFICATION</scope>
</reference>
<sequence length="155" mass="17989">MLAERDGLRQELIRTRAALDYEKNAKAELMAQVQAVEKDLVTMAQESEKLRAELEKRKPPRVGFVSSLASKSSKSVVVNLYHTYNFRFQRPWSLRTTYDNSWDGLARHLRQRLFLQREPLRCWTMGPPWLSAPMIWAFDPCQSSSPSVLVTKFLS</sequence>
<evidence type="ECO:0000256" key="1">
    <source>
        <dbReference type="ARBA" id="ARBA00005405"/>
    </source>
</evidence>
<dbReference type="AlphaFoldDB" id="A0A452YHU4"/>
<dbReference type="Gramene" id="AET1Gv20421800.1">
    <property type="protein sequence ID" value="AET1Gv20421800.1"/>
    <property type="gene ID" value="AET1Gv20421800"/>
</dbReference>
<organism evidence="7 8">
    <name type="scientific">Aegilops tauschii subsp. strangulata</name>
    <name type="common">Goatgrass</name>
    <dbReference type="NCBI Taxonomy" id="200361"/>
    <lineage>
        <taxon>Eukaryota</taxon>
        <taxon>Viridiplantae</taxon>
        <taxon>Streptophyta</taxon>
        <taxon>Embryophyta</taxon>
        <taxon>Tracheophyta</taxon>
        <taxon>Spermatophyta</taxon>
        <taxon>Magnoliopsida</taxon>
        <taxon>Liliopsida</taxon>
        <taxon>Poales</taxon>
        <taxon>Poaceae</taxon>
        <taxon>BOP clade</taxon>
        <taxon>Pooideae</taxon>
        <taxon>Triticodae</taxon>
        <taxon>Triticeae</taxon>
        <taxon>Triticinae</taxon>
        <taxon>Aegilops</taxon>
    </lineage>
</organism>
<keyword evidence="4 6" id="KW-0175">Coiled coil</keyword>
<dbReference type="STRING" id="200361.A0A452YHU4"/>
<dbReference type="EnsemblPlants" id="AET1Gv20421800.2">
    <property type="protein sequence ID" value="AET1Gv20421800.2"/>
    <property type="gene ID" value="AET1Gv20421800"/>
</dbReference>
<dbReference type="Gramene" id="AET1Gv20421800.2">
    <property type="protein sequence ID" value="AET1Gv20421800.2"/>
    <property type="gene ID" value="AET1Gv20421800"/>
</dbReference>
<reference evidence="8" key="2">
    <citation type="journal article" date="2017" name="Nat. Plants">
        <title>The Aegilops tauschii genome reveals multiple impacts of transposons.</title>
        <authorList>
            <person name="Zhao G."/>
            <person name="Zou C."/>
            <person name="Li K."/>
            <person name="Wang K."/>
            <person name="Li T."/>
            <person name="Gao L."/>
            <person name="Zhang X."/>
            <person name="Wang H."/>
            <person name="Yang Z."/>
            <person name="Liu X."/>
            <person name="Jiang W."/>
            <person name="Mao L."/>
            <person name="Kong X."/>
            <person name="Jiao Y."/>
            <person name="Jia J."/>
        </authorList>
    </citation>
    <scope>NUCLEOTIDE SEQUENCE [LARGE SCALE GENOMIC DNA]</scope>
    <source>
        <strain evidence="8">cv. AL8/78</strain>
    </source>
</reference>
<dbReference type="GO" id="GO:0009908">
    <property type="term" value="P:flower development"/>
    <property type="evidence" value="ECO:0007669"/>
    <property type="project" value="UniProtKB-KW"/>
</dbReference>
<evidence type="ECO:0000256" key="5">
    <source>
        <dbReference type="ARBA" id="ARBA00023089"/>
    </source>
</evidence>
<reference evidence="7" key="3">
    <citation type="journal article" date="2017" name="Nature">
        <title>Genome sequence of the progenitor of the wheat D genome Aegilops tauschii.</title>
        <authorList>
            <person name="Luo M.C."/>
            <person name="Gu Y.Q."/>
            <person name="Puiu D."/>
            <person name="Wang H."/>
            <person name="Twardziok S.O."/>
            <person name="Deal K.R."/>
            <person name="Huo N."/>
            <person name="Zhu T."/>
            <person name="Wang L."/>
            <person name="Wang Y."/>
            <person name="McGuire P.E."/>
            <person name="Liu S."/>
            <person name="Long H."/>
            <person name="Ramasamy R.K."/>
            <person name="Rodriguez J.C."/>
            <person name="Van S.L."/>
            <person name="Yuan L."/>
            <person name="Wang Z."/>
            <person name="Xia Z."/>
            <person name="Xiao L."/>
            <person name="Anderson O.D."/>
            <person name="Ouyang S."/>
            <person name="Liang Y."/>
            <person name="Zimin A.V."/>
            <person name="Pertea G."/>
            <person name="Qi P."/>
            <person name="Bennetzen J.L."/>
            <person name="Dai X."/>
            <person name="Dawson M.W."/>
            <person name="Muller H.G."/>
            <person name="Kugler K."/>
            <person name="Rivarola-Duarte L."/>
            <person name="Spannagl M."/>
            <person name="Mayer K.F.X."/>
            <person name="Lu F.H."/>
            <person name="Bevan M.W."/>
            <person name="Leroy P."/>
            <person name="Li P."/>
            <person name="You F.M."/>
            <person name="Sun Q."/>
            <person name="Liu Z."/>
            <person name="Lyons E."/>
            <person name="Wicker T."/>
            <person name="Salzberg S.L."/>
            <person name="Devos K.M."/>
            <person name="Dvorak J."/>
        </authorList>
    </citation>
    <scope>NUCLEOTIDE SEQUENCE [LARGE SCALE GENOMIC DNA]</scope>
    <source>
        <strain evidence="7">cv. AL8/78</strain>
    </source>
</reference>
<evidence type="ECO:0000313" key="7">
    <source>
        <dbReference type="EnsemblPlants" id="AET1Gv20421800.1"/>
    </source>
</evidence>
<keyword evidence="3" id="KW-0221">Differentiation</keyword>
<dbReference type="InterPro" id="IPR040353">
    <property type="entry name" value="FLX/FLX-like"/>
</dbReference>
<dbReference type="Proteomes" id="UP000015105">
    <property type="component" value="Chromosome 1D"/>
</dbReference>
<evidence type="ECO:0000256" key="3">
    <source>
        <dbReference type="ARBA" id="ARBA00022782"/>
    </source>
</evidence>
<dbReference type="PANTHER" id="PTHR33405:SF19">
    <property type="entry name" value="OS08G0430100 PROTEIN"/>
    <property type="match status" value="1"/>
</dbReference>
<dbReference type="EnsemblPlants" id="AET1Gv20421800.1">
    <property type="protein sequence ID" value="AET1Gv20421800.1"/>
    <property type="gene ID" value="AET1Gv20421800"/>
</dbReference>
<evidence type="ECO:0000313" key="8">
    <source>
        <dbReference type="Proteomes" id="UP000015105"/>
    </source>
</evidence>
<comment type="similarity">
    <text evidence="1">Belongs to the FLX family.</text>
</comment>
<evidence type="ECO:0000256" key="2">
    <source>
        <dbReference type="ARBA" id="ARBA00022473"/>
    </source>
</evidence>